<evidence type="ECO:0000313" key="1">
    <source>
        <dbReference type="EMBL" id="MCY6957037.1"/>
    </source>
</evidence>
<keyword evidence="2" id="KW-1185">Reference proteome</keyword>
<protein>
    <submittedName>
        <fullName evidence="1">Uncharacterized protein</fullName>
    </submittedName>
</protein>
<sequence length="460" mass="54645">MLRYIGPFLRMNKLNIDQVKSQLFHLTKESIRDIVLYSKCGITTNLDEINLRTIDNIDINTIDFNSPLLCIYKKSKASLKNKDDKLHWIEDKFKKDIYVSSNAYMTLCLLELIDYYKQFKDMDTNKYYLSNIYTNIAKTQLDFYAAYLRNEEGVFVDKKDCTDPISGKIKFKDKNKSFKFSDQSLLMNAYYKCSTYLDEKNQDSYKNFSKDILTMFLDFKEELYTISFDEQCKLCLNLNIFYTYSGIEEVKSLIIDIFDLLYENYNTNISETKNISDLCLLYLNSILIYNHTNIYKFREIAKNLYNVLKKYYDENSSIFVKHTEEKEIIFSCKEIILYILTNIYENHINDEDNSDIIMHVYTKQLIDSGIILSWPEVPTLDNIERYKNFIEKPENLLDEQYFKMPTIATPNANELPSVFVKSISYDKNKHIFKPSKSTFDSRKNLELFFLIIYLLNNHLK</sequence>
<dbReference type="EMBL" id="JAPQFJ010000001">
    <property type="protein sequence ID" value="MCY6957037.1"/>
    <property type="molecule type" value="Genomic_DNA"/>
</dbReference>
<proteinExistence type="predicted"/>
<name>A0ABT4D434_9CLOT</name>
<accession>A0ABT4D434</accession>
<dbReference type="Proteomes" id="UP001144612">
    <property type="component" value="Unassembled WGS sequence"/>
</dbReference>
<organism evidence="1 2">
    <name type="scientific">Clostridium brassicae</name>
    <dbReference type="NCBI Taxonomy" id="2999072"/>
    <lineage>
        <taxon>Bacteria</taxon>
        <taxon>Bacillati</taxon>
        <taxon>Bacillota</taxon>
        <taxon>Clostridia</taxon>
        <taxon>Eubacteriales</taxon>
        <taxon>Clostridiaceae</taxon>
        <taxon>Clostridium</taxon>
    </lineage>
</organism>
<reference evidence="1" key="1">
    <citation type="submission" date="2022-12" db="EMBL/GenBank/DDBJ databases">
        <title>Clostridium sp. nov., isolated from industrial wastewater.</title>
        <authorList>
            <person name="Jiayan W."/>
        </authorList>
    </citation>
    <scope>NUCLEOTIDE SEQUENCE</scope>
    <source>
        <strain evidence="1">ZC22-4</strain>
    </source>
</reference>
<dbReference type="RefSeq" id="WP_268059398.1">
    <property type="nucleotide sequence ID" value="NZ_JAPQFJ010000001.1"/>
</dbReference>
<gene>
    <name evidence="1" type="ORF">OW729_00205</name>
</gene>
<comment type="caution">
    <text evidence="1">The sequence shown here is derived from an EMBL/GenBank/DDBJ whole genome shotgun (WGS) entry which is preliminary data.</text>
</comment>
<evidence type="ECO:0000313" key="2">
    <source>
        <dbReference type="Proteomes" id="UP001144612"/>
    </source>
</evidence>